<keyword evidence="1" id="KW-0812">Transmembrane</keyword>
<evidence type="ECO:0000313" key="3">
    <source>
        <dbReference type="Proteomes" id="UP000197065"/>
    </source>
</evidence>
<organism evidence="2 3">
    <name type="scientific">Arboricoccus pini</name>
    <dbReference type="NCBI Taxonomy" id="1963835"/>
    <lineage>
        <taxon>Bacteria</taxon>
        <taxon>Pseudomonadati</taxon>
        <taxon>Pseudomonadota</taxon>
        <taxon>Alphaproteobacteria</taxon>
        <taxon>Geminicoccales</taxon>
        <taxon>Geminicoccaceae</taxon>
        <taxon>Arboricoccus</taxon>
    </lineage>
</organism>
<evidence type="ECO:0008006" key="4">
    <source>
        <dbReference type="Google" id="ProtNLM"/>
    </source>
</evidence>
<dbReference type="AlphaFoldDB" id="A0A212QZ81"/>
<keyword evidence="1" id="KW-0472">Membrane</keyword>
<dbReference type="Proteomes" id="UP000197065">
    <property type="component" value="Unassembled WGS sequence"/>
</dbReference>
<sequence length="55" mass="6385">MDPWFGYGVPTVVLAMGVIGLAYARWMTREFERKYGEWPARRSVLATVPVQRRRG</sequence>
<evidence type="ECO:0000256" key="1">
    <source>
        <dbReference type="SAM" id="Phobius"/>
    </source>
</evidence>
<proteinExistence type="predicted"/>
<keyword evidence="3" id="KW-1185">Reference proteome</keyword>
<name>A0A212QZ81_9PROT</name>
<dbReference type="EMBL" id="FYEH01000004">
    <property type="protein sequence ID" value="SNB65058.1"/>
    <property type="molecule type" value="Genomic_DNA"/>
</dbReference>
<feature type="transmembrane region" description="Helical" evidence="1">
    <location>
        <begin position="6"/>
        <end position="24"/>
    </location>
</feature>
<gene>
    <name evidence="2" type="ORF">SAMN07250955_104188</name>
</gene>
<protein>
    <recommendedName>
        <fullName evidence="4">Heme exporter protein D</fullName>
    </recommendedName>
</protein>
<evidence type="ECO:0000313" key="2">
    <source>
        <dbReference type="EMBL" id="SNB65058.1"/>
    </source>
</evidence>
<accession>A0A212QZ81</accession>
<keyword evidence="1" id="KW-1133">Transmembrane helix</keyword>
<reference evidence="2 3" key="1">
    <citation type="submission" date="2017-06" db="EMBL/GenBank/DDBJ databases">
        <authorList>
            <person name="Kim H.J."/>
            <person name="Triplett B.A."/>
        </authorList>
    </citation>
    <scope>NUCLEOTIDE SEQUENCE [LARGE SCALE GENOMIC DNA]</scope>
    <source>
        <strain evidence="2 3">B29T1</strain>
    </source>
</reference>
<dbReference type="RefSeq" id="WP_165769481.1">
    <property type="nucleotide sequence ID" value="NZ_FYEH01000004.1"/>
</dbReference>